<feature type="region of interest" description="Disordered" evidence="1">
    <location>
        <begin position="21"/>
        <end position="69"/>
    </location>
</feature>
<sequence>GRTRRRGQGADSEVFCGLLALQSSSSDSSGVSSPGGALRDPSSPPGPSHPAEEPRSSTSPGASSYQRINRILREAHFSSLQTRGQPGPT</sequence>
<evidence type="ECO:0000313" key="3">
    <source>
        <dbReference type="Proteomes" id="UP000694580"/>
    </source>
</evidence>
<dbReference type="Pfam" id="PF15434">
    <property type="entry name" value="FAM104"/>
    <property type="match status" value="1"/>
</dbReference>
<feature type="compositionally biased region" description="Low complexity" evidence="1">
    <location>
        <begin position="23"/>
        <end position="36"/>
    </location>
</feature>
<feature type="compositionally biased region" description="Polar residues" evidence="1">
    <location>
        <begin position="56"/>
        <end position="67"/>
    </location>
</feature>
<protein>
    <submittedName>
        <fullName evidence="2">Uncharacterized protein</fullName>
    </submittedName>
</protein>
<evidence type="ECO:0000313" key="2">
    <source>
        <dbReference type="Ensembl" id="ENSDCDP00010000962.1"/>
    </source>
</evidence>
<dbReference type="Proteomes" id="UP000694580">
    <property type="component" value="Chromosome 2"/>
</dbReference>
<dbReference type="GeneTree" id="ENSGT00980000198917"/>
<dbReference type="Ensembl" id="ENSDCDT00010001007.1">
    <property type="protein sequence ID" value="ENSDCDP00010000962.1"/>
    <property type="gene ID" value="ENSDCDG00010000540.1"/>
</dbReference>
<reference evidence="2 3" key="1">
    <citation type="submission" date="2020-06" db="EMBL/GenBank/DDBJ databases">
        <authorList>
            <consortium name="Wellcome Sanger Institute Data Sharing"/>
        </authorList>
    </citation>
    <scope>NUCLEOTIDE SEQUENCE [LARGE SCALE GENOMIC DNA]</scope>
</reference>
<name>A0AAY3ZW49_9TELE</name>
<proteinExistence type="predicted"/>
<evidence type="ECO:0000256" key="1">
    <source>
        <dbReference type="SAM" id="MobiDB-lite"/>
    </source>
</evidence>
<reference evidence="2" key="2">
    <citation type="submission" date="2025-08" db="UniProtKB">
        <authorList>
            <consortium name="Ensembl"/>
        </authorList>
    </citation>
    <scope>IDENTIFICATION</scope>
</reference>
<dbReference type="InterPro" id="IPR029222">
    <property type="entry name" value="VCF1/2-like"/>
</dbReference>
<accession>A0AAY3ZW49</accession>
<keyword evidence="3" id="KW-1185">Reference proteome</keyword>
<reference evidence="2" key="3">
    <citation type="submission" date="2025-09" db="UniProtKB">
        <authorList>
            <consortium name="Ensembl"/>
        </authorList>
    </citation>
    <scope>IDENTIFICATION</scope>
</reference>
<organism evidence="2 3">
    <name type="scientific">Denticeps clupeoides</name>
    <name type="common">denticle herring</name>
    <dbReference type="NCBI Taxonomy" id="299321"/>
    <lineage>
        <taxon>Eukaryota</taxon>
        <taxon>Metazoa</taxon>
        <taxon>Chordata</taxon>
        <taxon>Craniata</taxon>
        <taxon>Vertebrata</taxon>
        <taxon>Euteleostomi</taxon>
        <taxon>Actinopterygii</taxon>
        <taxon>Neopterygii</taxon>
        <taxon>Teleostei</taxon>
        <taxon>Clupei</taxon>
        <taxon>Clupeiformes</taxon>
        <taxon>Denticipitoidei</taxon>
        <taxon>Denticipitidae</taxon>
        <taxon>Denticeps</taxon>
    </lineage>
</organism>
<dbReference type="AlphaFoldDB" id="A0AAY3ZW49"/>